<evidence type="ECO:0000313" key="3">
    <source>
        <dbReference type="Proteomes" id="UP000614601"/>
    </source>
</evidence>
<comment type="caution">
    <text evidence="2">The sequence shown here is derived from an EMBL/GenBank/DDBJ whole genome shotgun (WGS) entry which is preliminary data.</text>
</comment>
<evidence type="ECO:0000313" key="2">
    <source>
        <dbReference type="EMBL" id="CAD5228288.1"/>
    </source>
</evidence>
<feature type="chain" id="PRO_5035682046" evidence="1">
    <location>
        <begin position="24"/>
        <end position="82"/>
    </location>
</feature>
<dbReference type="AlphaFoldDB" id="A0A811LIF8"/>
<organism evidence="2 3">
    <name type="scientific">Bursaphelenchus okinawaensis</name>
    <dbReference type="NCBI Taxonomy" id="465554"/>
    <lineage>
        <taxon>Eukaryota</taxon>
        <taxon>Metazoa</taxon>
        <taxon>Ecdysozoa</taxon>
        <taxon>Nematoda</taxon>
        <taxon>Chromadorea</taxon>
        <taxon>Rhabditida</taxon>
        <taxon>Tylenchina</taxon>
        <taxon>Tylenchomorpha</taxon>
        <taxon>Aphelenchoidea</taxon>
        <taxon>Aphelenchoididae</taxon>
        <taxon>Bursaphelenchus</taxon>
    </lineage>
</organism>
<proteinExistence type="predicted"/>
<keyword evidence="1" id="KW-0732">Signal</keyword>
<name>A0A811LIF8_9BILA</name>
<dbReference type="Proteomes" id="UP000614601">
    <property type="component" value="Unassembled WGS sequence"/>
</dbReference>
<sequence>MYVIKLALTTIMLWLCCSAYINAFNIPVAQRIRNEEQDHRVFASLLHFGEVVDLGREEVVDFRPRRPHRYATELVALPVDSE</sequence>
<dbReference type="EMBL" id="CAJFCW020000006">
    <property type="protein sequence ID" value="CAG9124315.1"/>
    <property type="molecule type" value="Genomic_DNA"/>
</dbReference>
<dbReference type="EMBL" id="CAJFDH010000006">
    <property type="protein sequence ID" value="CAD5228288.1"/>
    <property type="molecule type" value="Genomic_DNA"/>
</dbReference>
<dbReference type="Proteomes" id="UP000783686">
    <property type="component" value="Unassembled WGS sequence"/>
</dbReference>
<evidence type="ECO:0000256" key="1">
    <source>
        <dbReference type="SAM" id="SignalP"/>
    </source>
</evidence>
<accession>A0A811LIF8</accession>
<protein>
    <submittedName>
        <fullName evidence="2">Uncharacterized protein</fullName>
    </submittedName>
</protein>
<reference evidence="2" key="1">
    <citation type="submission" date="2020-09" db="EMBL/GenBank/DDBJ databases">
        <authorList>
            <person name="Kikuchi T."/>
        </authorList>
    </citation>
    <scope>NUCLEOTIDE SEQUENCE</scope>
    <source>
        <strain evidence="2">SH1</strain>
    </source>
</reference>
<gene>
    <name evidence="2" type="ORF">BOKJ2_LOCUS12603</name>
</gene>
<dbReference type="OrthoDB" id="10450991at2759"/>
<feature type="signal peptide" evidence="1">
    <location>
        <begin position="1"/>
        <end position="23"/>
    </location>
</feature>
<keyword evidence="3" id="KW-1185">Reference proteome</keyword>